<proteinExistence type="predicted"/>
<dbReference type="RefSeq" id="WP_303280062.1">
    <property type="nucleotide sequence ID" value="NZ_JAUOEK010000184.1"/>
</dbReference>
<dbReference type="InterPro" id="IPR018958">
    <property type="entry name" value="Knr4/Smi1-like_dom"/>
</dbReference>
<evidence type="ECO:0000313" key="2">
    <source>
        <dbReference type="EMBL" id="MDO5972322.1"/>
    </source>
</evidence>
<dbReference type="Proteomes" id="UP001176883">
    <property type="component" value="Unassembled WGS sequence"/>
</dbReference>
<dbReference type="EMBL" id="JAUOEK010000184">
    <property type="protein sequence ID" value="MDO5972322.1"/>
    <property type="molecule type" value="Genomic_DNA"/>
</dbReference>
<evidence type="ECO:0000259" key="1">
    <source>
        <dbReference type="SMART" id="SM00860"/>
    </source>
</evidence>
<evidence type="ECO:0000313" key="3">
    <source>
        <dbReference type="Proteomes" id="UP001176883"/>
    </source>
</evidence>
<name>A0ABT8WGW5_9FLAO</name>
<dbReference type="Gene3D" id="3.40.1580.10">
    <property type="entry name" value="SMI1/KNR4-like"/>
    <property type="match status" value="1"/>
</dbReference>
<dbReference type="Pfam" id="PF09346">
    <property type="entry name" value="SMI1_KNR4"/>
    <property type="match status" value="1"/>
</dbReference>
<feature type="domain" description="Knr4/Smi1-like" evidence="1">
    <location>
        <begin position="20"/>
        <end position="127"/>
    </location>
</feature>
<reference evidence="2" key="1">
    <citation type="submission" date="2023-07" db="EMBL/GenBank/DDBJ databases">
        <title>Two novel species in the genus Flavivirga.</title>
        <authorList>
            <person name="Kwon K."/>
        </authorList>
    </citation>
    <scope>NUCLEOTIDE SEQUENCE</scope>
    <source>
        <strain evidence="2">KCTC 52353</strain>
    </source>
</reference>
<dbReference type="InterPro" id="IPR037883">
    <property type="entry name" value="Knr4/Smi1-like_sf"/>
</dbReference>
<dbReference type="SUPFAM" id="SSF160631">
    <property type="entry name" value="SMI1/KNR4-like"/>
    <property type="match status" value="1"/>
</dbReference>
<gene>
    <name evidence="2" type="ORF">Q4Q35_21185</name>
</gene>
<dbReference type="SMART" id="SM00860">
    <property type="entry name" value="SMI1_KNR4"/>
    <property type="match status" value="1"/>
</dbReference>
<comment type="caution">
    <text evidence="2">The sequence shown here is derived from an EMBL/GenBank/DDBJ whole genome shotgun (WGS) entry which is preliminary data.</text>
</comment>
<protein>
    <submittedName>
        <fullName evidence="2">SMI1/KNR4 family protein</fullName>
    </submittedName>
</protein>
<accession>A0ABT8WGW5</accession>
<keyword evidence="3" id="KW-1185">Reference proteome</keyword>
<sequence length="136" mass="16285">MIIDNIIQEFKDQGVELNSGTFEKDISDLELHLNFKFKDDFKEFYKKVNGFKKRDWTKGMFSIFPLERIKEEYDLKKGKNSNINFIPFCDFLINSHWLGFLRDKEGVYKYDDEPEKISNTFEETLLLILEGSEKIY</sequence>
<organism evidence="2 3">
    <name type="scientific">Flavivirga aquimarina</name>
    <dbReference type="NCBI Taxonomy" id="2027862"/>
    <lineage>
        <taxon>Bacteria</taxon>
        <taxon>Pseudomonadati</taxon>
        <taxon>Bacteroidota</taxon>
        <taxon>Flavobacteriia</taxon>
        <taxon>Flavobacteriales</taxon>
        <taxon>Flavobacteriaceae</taxon>
        <taxon>Flavivirga</taxon>
    </lineage>
</organism>